<accession>A0A159Z5F6</accession>
<proteinExistence type="predicted"/>
<protein>
    <recommendedName>
        <fullName evidence="4">Osmotically inducible lipoprotein OsmB</fullName>
    </recommendedName>
</protein>
<evidence type="ECO:0000313" key="2">
    <source>
        <dbReference type="EMBL" id="AMY69640.1"/>
    </source>
</evidence>
<feature type="chain" id="PRO_5007811715" description="Osmotically inducible lipoprotein OsmB" evidence="1">
    <location>
        <begin position="20"/>
        <end position="67"/>
    </location>
</feature>
<organism evidence="2 3">
    <name type="scientific">Frigidibacter mobilis</name>
    <dbReference type="NCBI Taxonomy" id="1335048"/>
    <lineage>
        <taxon>Bacteria</taxon>
        <taxon>Pseudomonadati</taxon>
        <taxon>Pseudomonadota</taxon>
        <taxon>Alphaproteobacteria</taxon>
        <taxon>Rhodobacterales</taxon>
        <taxon>Paracoccaceae</taxon>
        <taxon>Frigidibacter</taxon>
    </lineage>
</organism>
<feature type="signal peptide" evidence="1">
    <location>
        <begin position="1"/>
        <end position="19"/>
    </location>
</feature>
<dbReference type="AlphaFoldDB" id="A0A159Z5F6"/>
<dbReference type="RefSeq" id="WP_066813520.1">
    <property type="nucleotide sequence ID" value="NZ_CP012661.1"/>
</dbReference>
<keyword evidence="1" id="KW-0732">Signal</keyword>
<evidence type="ECO:0008006" key="4">
    <source>
        <dbReference type="Google" id="ProtNLM"/>
    </source>
</evidence>
<evidence type="ECO:0000313" key="3">
    <source>
        <dbReference type="Proteomes" id="UP000076128"/>
    </source>
</evidence>
<name>A0A159Z5F6_9RHOB</name>
<dbReference type="EMBL" id="CP012661">
    <property type="protein sequence ID" value="AMY69640.1"/>
    <property type="molecule type" value="Genomic_DNA"/>
</dbReference>
<sequence>MQTAKIRLTAAVLALGLVAACGSNDLERGAVGASIGGVGAALTGGSAIQGAVIGGAAGALCDDVNLC</sequence>
<dbReference type="Proteomes" id="UP000076128">
    <property type="component" value="Chromosome"/>
</dbReference>
<evidence type="ECO:0000256" key="1">
    <source>
        <dbReference type="SAM" id="SignalP"/>
    </source>
</evidence>
<dbReference type="PATRIC" id="fig|1335048.3.peg.2494"/>
<dbReference type="STRING" id="1335048.AKL17_2394"/>
<reference evidence="2 3" key="1">
    <citation type="submission" date="2015-09" db="EMBL/GenBank/DDBJ databases">
        <title>Complete genome sequence of Defluviimonas alba cai42t isolated from an oilfield in Xinjiang.</title>
        <authorList>
            <person name="Geng S."/>
            <person name="Pan X."/>
            <person name="Wu X."/>
        </authorList>
    </citation>
    <scope>NUCLEOTIDE SEQUENCE [LARGE SCALE GENOMIC DNA]</scope>
    <source>
        <strain evidence="3">cai42</strain>
    </source>
</reference>
<dbReference type="PROSITE" id="PS51257">
    <property type="entry name" value="PROKAR_LIPOPROTEIN"/>
    <property type="match status" value="1"/>
</dbReference>
<dbReference type="KEGG" id="daa:AKL17_2394"/>
<keyword evidence="3" id="KW-1185">Reference proteome</keyword>
<gene>
    <name evidence="2" type="ORF">AKL17_2394</name>
</gene>